<keyword evidence="1" id="KW-1133">Transmembrane helix</keyword>
<reference evidence="2 3" key="1">
    <citation type="submission" date="2019-01" db="EMBL/GenBank/DDBJ databases">
        <title>Nocardioides guangzhouensis sp. nov., an actinobacterium isolated from soil.</title>
        <authorList>
            <person name="Fu Y."/>
            <person name="Cai Y."/>
            <person name="Lin Z."/>
            <person name="Chen P."/>
        </authorList>
    </citation>
    <scope>NUCLEOTIDE SEQUENCE [LARGE SCALE GENOMIC DNA]</scope>
    <source>
        <strain evidence="2 3">NBRC 105384</strain>
    </source>
</reference>
<evidence type="ECO:0000313" key="3">
    <source>
        <dbReference type="Proteomes" id="UP000291189"/>
    </source>
</evidence>
<dbReference type="EMBL" id="SDPU01000018">
    <property type="protein sequence ID" value="RYU13431.1"/>
    <property type="molecule type" value="Genomic_DNA"/>
</dbReference>
<keyword evidence="1" id="KW-0812">Transmembrane</keyword>
<protein>
    <submittedName>
        <fullName evidence="2">Uncharacterized protein</fullName>
    </submittedName>
</protein>
<comment type="caution">
    <text evidence="2">The sequence shown here is derived from an EMBL/GenBank/DDBJ whole genome shotgun (WGS) entry which is preliminary data.</text>
</comment>
<organism evidence="2 3">
    <name type="scientific">Nocardioides iriomotensis</name>
    <dbReference type="NCBI Taxonomy" id="715784"/>
    <lineage>
        <taxon>Bacteria</taxon>
        <taxon>Bacillati</taxon>
        <taxon>Actinomycetota</taxon>
        <taxon>Actinomycetes</taxon>
        <taxon>Propionibacteriales</taxon>
        <taxon>Nocardioidaceae</taxon>
        <taxon>Nocardioides</taxon>
    </lineage>
</organism>
<sequence>MHELILWCSFLGAWLLVAGPVYQAVLELQEEELEFDRVRGLASAVPAPPPLSRWWWLVPPARLLLSRRRQDVHRRAVVDALSDADHEVLVSYIGKARGWLIVGAGAFLIACKETWELVEGHHWPEAWWWVLVPLMALLSVAWTVGNAVRQDRSAA</sequence>
<keyword evidence="1" id="KW-0472">Membrane</keyword>
<gene>
    <name evidence="2" type="ORF">ETU37_06260</name>
</gene>
<name>A0A4Q5J6V2_9ACTN</name>
<dbReference type="AlphaFoldDB" id="A0A4Q5J6V2"/>
<evidence type="ECO:0000256" key="1">
    <source>
        <dbReference type="SAM" id="Phobius"/>
    </source>
</evidence>
<feature type="transmembrane region" description="Helical" evidence="1">
    <location>
        <begin position="126"/>
        <end position="148"/>
    </location>
</feature>
<dbReference type="RefSeq" id="WP_129986392.1">
    <property type="nucleotide sequence ID" value="NZ_SDPU01000018.1"/>
</dbReference>
<accession>A0A4Q5J6V2</accession>
<dbReference type="Proteomes" id="UP000291189">
    <property type="component" value="Unassembled WGS sequence"/>
</dbReference>
<evidence type="ECO:0000313" key="2">
    <source>
        <dbReference type="EMBL" id="RYU13431.1"/>
    </source>
</evidence>
<proteinExistence type="predicted"/>
<keyword evidence="3" id="KW-1185">Reference proteome</keyword>
<dbReference type="OrthoDB" id="4578807at2"/>